<evidence type="ECO:0000313" key="2">
    <source>
        <dbReference type="EMBL" id="EFW2672132.1"/>
    </source>
</evidence>
<dbReference type="EMBL" id="RXYT01000023">
    <property type="protein sequence ID" value="RTY53774.1"/>
    <property type="molecule type" value="Genomic_DNA"/>
</dbReference>
<dbReference type="Proteomes" id="UP000597687">
    <property type="component" value="Unassembled WGS sequence"/>
</dbReference>
<protein>
    <submittedName>
        <fullName evidence="5">DUF937 domain-containing protein</fullName>
    </submittedName>
    <submittedName>
        <fullName evidence="3">YidB family protein</fullName>
    </submittedName>
</protein>
<dbReference type="EMBL" id="AAUSQI010000010">
    <property type="protein sequence ID" value="EFW2672132.1"/>
    <property type="molecule type" value="Genomic_DNA"/>
</dbReference>
<evidence type="ECO:0000313" key="9">
    <source>
        <dbReference type="Proteomes" id="UP000597687"/>
    </source>
</evidence>
<reference evidence="5 8" key="3">
    <citation type="submission" date="2018-12" db="EMBL/GenBank/DDBJ databases">
        <title>Na.</title>
        <authorList>
            <person name="Fouts D.E."/>
            <person name="Sutton G."/>
            <person name="Singh I."/>
            <person name="Nguyen K."/>
        </authorList>
    </citation>
    <scope>NUCLEOTIDE SEQUENCE [LARGE SCALE GENOMIC DNA]</scope>
    <source>
        <strain evidence="5 8">AP274</strain>
    </source>
</reference>
<evidence type="ECO:0000313" key="7">
    <source>
        <dbReference type="Proteomes" id="UP000215313"/>
    </source>
</evidence>
<dbReference type="STRING" id="216599.GCA_000283715_04127"/>
<dbReference type="OMA" id="WVSTGQN"/>
<dbReference type="EMBL" id="CP019689">
    <property type="protein sequence ID" value="ARS05656.1"/>
    <property type="molecule type" value="Genomic_DNA"/>
</dbReference>
<evidence type="ECO:0000313" key="8">
    <source>
        <dbReference type="Proteomes" id="UP000267101"/>
    </source>
</evidence>
<dbReference type="Proteomes" id="UP000194501">
    <property type="component" value="Chromosome"/>
</dbReference>
<dbReference type="Gene3D" id="1.10.10.690">
    <property type="entry name" value="YidB-like"/>
    <property type="match status" value="1"/>
</dbReference>
<evidence type="ECO:0000313" key="6">
    <source>
        <dbReference type="Proteomes" id="UP000194501"/>
    </source>
</evidence>
<reference evidence="3" key="4">
    <citation type="submission" date="2020-02" db="EMBL/GenBank/DDBJ databases">
        <authorList>
            <consortium name="PulseNet: The National Subtyping Network for Foodborne Disease Surveillance"/>
            <person name="Tarr C.L."/>
            <person name="Trees E."/>
            <person name="Katz L.S."/>
            <person name="Carleton-Romer H.A."/>
            <person name="Stroika S."/>
            <person name="Kucerova Z."/>
            <person name="Roache K.F."/>
            <person name="Sabol A.L."/>
            <person name="Besser J."/>
            <person name="Gerner-Smidt P."/>
        </authorList>
    </citation>
    <scope>NUCLEOTIDE SEQUENCE</scope>
    <source>
        <strain evidence="3">PNUSAE023710</strain>
        <strain evidence="2">PNUSAE030131</strain>
    </source>
</reference>
<dbReference type="Pfam" id="PF20159">
    <property type="entry name" value="YidB"/>
    <property type="match status" value="1"/>
</dbReference>
<dbReference type="AlphaFoldDB" id="A0A1S9JA97"/>
<reference evidence="1 6" key="1">
    <citation type="submission" date="2017-02" db="EMBL/GenBank/DDBJ databases">
        <authorList>
            <person name="Svab D."/>
            <person name="Balint B."/>
            <person name="Maroti G."/>
            <person name="Vasarhelyi B."/>
            <person name="Horvath B."/>
            <person name="Toth I."/>
        </authorList>
    </citation>
    <scope>NUCLEOTIDE SEQUENCE [LARGE SCALE GENOMIC DNA]</scope>
    <source>
        <strain evidence="1">75/02</strain>
    </source>
</reference>
<dbReference type="Proteomes" id="UP000215313">
    <property type="component" value="Unassembled WGS sequence"/>
</dbReference>
<dbReference type="Proteomes" id="UP001193866">
    <property type="component" value="Unassembled WGS sequence"/>
</dbReference>
<dbReference type="EMBL" id="NQBG01000071">
    <property type="protein sequence ID" value="OYG94055.1"/>
    <property type="molecule type" value="Genomic_DNA"/>
</dbReference>
<dbReference type="InterPro" id="IPR045372">
    <property type="entry name" value="YidB"/>
</dbReference>
<dbReference type="NCBIfam" id="NF008509">
    <property type="entry name" value="PRK11426.1"/>
    <property type="match status" value="1"/>
</dbReference>
<evidence type="ECO:0000313" key="3">
    <source>
        <dbReference type="EMBL" id="EFW7014780.1"/>
    </source>
</evidence>
<name>A0A1S9JA97_SHISO</name>
<accession>A0A1S9JA97</accession>
<dbReference type="EMBL" id="AAUUDD010000014">
    <property type="protein sequence ID" value="EFW7014780.1"/>
    <property type="molecule type" value="Genomic_DNA"/>
</dbReference>
<reference evidence="4 7" key="2">
    <citation type="submission" date="2017-08" db="EMBL/GenBank/DDBJ databases">
        <authorList>
            <person name="Fouts D."/>
            <person name="Sutton G."/>
            <person name="Nguyen K."/>
            <person name="Thamlikitkul V."/>
        </authorList>
    </citation>
    <scope>NUCLEOTIDE SEQUENCE [LARGE SCALE GENOMIC DNA]</scope>
    <source>
        <strain evidence="4 7">ECH+15</strain>
    </source>
</reference>
<dbReference type="InterPro" id="IPR027405">
    <property type="entry name" value="YidB-like"/>
</dbReference>
<evidence type="ECO:0000313" key="4">
    <source>
        <dbReference type="EMBL" id="OYG94055.1"/>
    </source>
</evidence>
<gene>
    <name evidence="1" type="ORF">BZ172_09920</name>
    <name evidence="4" type="ORF">CI727_12305</name>
    <name evidence="5" type="ORF">EKS37_04325</name>
    <name evidence="3" type="ORF">FIO44_002085</name>
    <name evidence="2" type="ORF">FYL34_002177</name>
</gene>
<evidence type="ECO:0000313" key="1">
    <source>
        <dbReference type="EMBL" id="ARS05656.1"/>
    </source>
</evidence>
<evidence type="ECO:0000313" key="5">
    <source>
        <dbReference type="EMBL" id="RTY53774.1"/>
    </source>
</evidence>
<organism evidence="3 9">
    <name type="scientific">Shigella sonnei</name>
    <dbReference type="NCBI Taxonomy" id="624"/>
    <lineage>
        <taxon>Bacteria</taxon>
        <taxon>Pseudomonadati</taxon>
        <taxon>Pseudomonadota</taxon>
        <taxon>Gammaproteobacteria</taxon>
        <taxon>Enterobacterales</taxon>
        <taxon>Enterobacteriaceae</taxon>
        <taxon>Shigella</taxon>
    </lineage>
</organism>
<sequence>MIIMGLFDEVVGAFLKGDAGKYQAILSWVEEQGGIQVLLEKLQSGGLGAILSTWLSNQQGNQSVSGEQLESALGTNAVSDLGQKLGVDTSTASSLLAEQLPKIIDALSPQGEVSPQANNDLLSAGMELLKGKLFR</sequence>
<dbReference type="Proteomes" id="UP000267101">
    <property type="component" value="Unassembled WGS sequence"/>
</dbReference>
<dbReference type="SUPFAM" id="SSF140804">
    <property type="entry name" value="YidB-like"/>
    <property type="match status" value="1"/>
</dbReference>
<proteinExistence type="predicted"/>